<dbReference type="Proteomes" id="UP000483802">
    <property type="component" value="Unassembled WGS sequence"/>
</dbReference>
<dbReference type="Gene3D" id="3.40.33.10">
    <property type="entry name" value="CAP"/>
    <property type="match status" value="1"/>
</dbReference>
<keyword evidence="2" id="KW-1133">Transmembrane helix</keyword>
<dbReference type="Pfam" id="PF00188">
    <property type="entry name" value="CAP"/>
    <property type="match status" value="1"/>
</dbReference>
<evidence type="ECO:0000259" key="3">
    <source>
        <dbReference type="Pfam" id="PF00188"/>
    </source>
</evidence>
<feature type="compositionally biased region" description="Low complexity" evidence="1">
    <location>
        <begin position="31"/>
        <end position="49"/>
    </location>
</feature>
<feature type="compositionally biased region" description="Basic residues" evidence="1">
    <location>
        <begin position="62"/>
        <end position="73"/>
    </location>
</feature>
<sequence>MGRHRRSGADRAATGRAARTAPLTTPDDHATGGPSAGTTGASGTPSGTSYDIVYRADGGRRTASHRRGRRTSKPVRTGLLGVSAAVAMGAVAVASGLVPGGGTYSLGGGEDPGAVRSASSPSGLDAQGGNGGSAERGEPTPSRGGGSTDAPAPSKSAAGPSAKPSGKASPSAPSQPKPPADTGSEDSGDTRDKGSDGSGANGKDKDKNKAGDNGDREDEARRTPGPERPRTGAPKPPPAAAKPTTGEIAAEAEVLALVNQERAEAGCRPVRSDIALADLAGAFSADMATRDFFAHTDPDGATPWDRAEKAGIADLGGENIARGQVDAPSVMAAWMASPGHRANILNCDYRTMGVGAHFAPGGPWWTQDFGF</sequence>
<keyword evidence="2" id="KW-0812">Transmembrane</keyword>
<feature type="transmembrane region" description="Helical" evidence="2">
    <location>
        <begin position="77"/>
        <end position="98"/>
    </location>
</feature>
<feature type="compositionally biased region" description="Basic and acidic residues" evidence="1">
    <location>
        <begin position="202"/>
        <end position="230"/>
    </location>
</feature>
<dbReference type="PANTHER" id="PTHR31157:SF1">
    <property type="entry name" value="SCP DOMAIN-CONTAINING PROTEIN"/>
    <property type="match status" value="1"/>
</dbReference>
<dbReference type="SUPFAM" id="SSF55797">
    <property type="entry name" value="PR-1-like"/>
    <property type="match status" value="1"/>
</dbReference>
<feature type="region of interest" description="Disordered" evidence="1">
    <location>
        <begin position="108"/>
        <end position="244"/>
    </location>
</feature>
<feature type="domain" description="SCP" evidence="3">
    <location>
        <begin position="255"/>
        <end position="369"/>
    </location>
</feature>
<keyword evidence="5" id="KW-1185">Reference proteome</keyword>
<gene>
    <name evidence="4" type="ORF">GPA10_35645</name>
</gene>
<proteinExistence type="predicted"/>
<dbReference type="PANTHER" id="PTHR31157">
    <property type="entry name" value="SCP DOMAIN-CONTAINING PROTEIN"/>
    <property type="match status" value="1"/>
</dbReference>
<feature type="compositionally biased region" description="Low complexity" evidence="1">
    <location>
        <begin position="10"/>
        <end position="21"/>
    </location>
</feature>
<evidence type="ECO:0000313" key="5">
    <source>
        <dbReference type="Proteomes" id="UP000483802"/>
    </source>
</evidence>
<name>A0A6L6X821_9ACTN</name>
<dbReference type="InterPro" id="IPR014044">
    <property type="entry name" value="CAP_dom"/>
</dbReference>
<dbReference type="InterPro" id="IPR035940">
    <property type="entry name" value="CAP_sf"/>
</dbReference>
<dbReference type="CDD" id="cd05379">
    <property type="entry name" value="CAP_bacterial"/>
    <property type="match status" value="1"/>
</dbReference>
<evidence type="ECO:0000313" key="4">
    <source>
        <dbReference type="EMBL" id="MVO89946.1"/>
    </source>
</evidence>
<comment type="caution">
    <text evidence="4">The sequence shown here is derived from an EMBL/GenBank/DDBJ whole genome shotgun (WGS) entry which is preliminary data.</text>
</comment>
<organism evidence="4 5">
    <name type="scientific">Streptomyces typhae</name>
    <dbReference type="NCBI Taxonomy" id="2681492"/>
    <lineage>
        <taxon>Bacteria</taxon>
        <taxon>Bacillati</taxon>
        <taxon>Actinomycetota</taxon>
        <taxon>Actinomycetes</taxon>
        <taxon>Kitasatosporales</taxon>
        <taxon>Streptomycetaceae</taxon>
        <taxon>Streptomyces</taxon>
    </lineage>
</organism>
<dbReference type="EMBL" id="WPNZ01000028">
    <property type="protein sequence ID" value="MVO89946.1"/>
    <property type="molecule type" value="Genomic_DNA"/>
</dbReference>
<feature type="region of interest" description="Disordered" evidence="1">
    <location>
        <begin position="1"/>
        <end position="76"/>
    </location>
</feature>
<dbReference type="RefSeq" id="WP_157169063.1">
    <property type="nucleotide sequence ID" value="NZ_WPNZ01000028.1"/>
</dbReference>
<feature type="compositionally biased region" description="Low complexity" evidence="1">
    <location>
        <begin position="150"/>
        <end position="172"/>
    </location>
</feature>
<reference evidence="4 5" key="1">
    <citation type="submission" date="2019-11" db="EMBL/GenBank/DDBJ databases">
        <title>Streptomyces typhae sp. nov., a novel endophytic actinomycete isolated from the root of cattail pollen (Typha angustifolia L.).</title>
        <authorList>
            <person name="Peng C."/>
        </authorList>
    </citation>
    <scope>NUCLEOTIDE SEQUENCE [LARGE SCALE GENOMIC DNA]</scope>
    <source>
        <strain evidence="5">p1417</strain>
    </source>
</reference>
<keyword evidence="2" id="KW-0472">Membrane</keyword>
<protein>
    <submittedName>
        <fullName evidence="4">CAP domain-containing protein</fullName>
    </submittedName>
</protein>
<accession>A0A6L6X821</accession>
<evidence type="ECO:0000256" key="2">
    <source>
        <dbReference type="SAM" id="Phobius"/>
    </source>
</evidence>
<dbReference type="AlphaFoldDB" id="A0A6L6X821"/>
<evidence type="ECO:0000256" key="1">
    <source>
        <dbReference type="SAM" id="MobiDB-lite"/>
    </source>
</evidence>